<comment type="subcellular location">
    <subcellularLocation>
        <location evidence="1">Cell membrane</location>
        <topology evidence="1">Multi-pass membrane protein</topology>
    </subcellularLocation>
</comment>
<feature type="compositionally biased region" description="Low complexity" evidence="6">
    <location>
        <begin position="165"/>
        <end position="179"/>
    </location>
</feature>
<comment type="caution">
    <text evidence="9">The sequence shown here is derived from an EMBL/GenBank/DDBJ whole genome shotgun (WGS) entry which is preliminary data.</text>
</comment>
<evidence type="ECO:0000256" key="1">
    <source>
        <dbReference type="ARBA" id="ARBA00004651"/>
    </source>
</evidence>
<evidence type="ECO:0000256" key="5">
    <source>
        <dbReference type="ARBA" id="ARBA00023136"/>
    </source>
</evidence>
<dbReference type="InterPro" id="IPR051791">
    <property type="entry name" value="Pra-immunoreactive"/>
</dbReference>
<evidence type="ECO:0000256" key="2">
    <source>
        <dbReference type="ARBA" id="ARBA00022475"/>
    </source>
</evidence>
<evidence type="ECO:0000256" key="4">
    <source>
        <dbReference type="ARBA" id="ARBA00022989"/>
    </source>
</evidence>
<keyword evidence="4 7" id="KW-1133">Transmembrane helix</keyword>
<feature type="transmembrane region" description="Helical" evidence="7">
    <location>
        <begin position="12"/>
        <end position="32"/>
    </location>
</feature>
<dbReference type="EMBL" id="MLJW01000080">
    <property type="protein sequence ID" value="OIR01857.1"/>
    <property type="molecule type" value="Genomic_DNA"/>
</dbReference>
<dbReference type="Pfam" id="PF06271">
    <property type="entry name" value="RDD"/>
    <property type="match status" value="1"/>
</dbReference>
<keyword evidence="3 7" id="KW-0812">Transmembrane</keyword>
<evidence type="ECO:0000256" key="7">
    <source>
        <dbReference type="SAM" id="Phobius"/>
    </source>
</evidence>
<dbReference type="AlphaFoldDB" id="A0A1J5S0E2"/>
<keyword evidence="2" id="KW-1003">Cell membrane</keyword>
<evidence type="ECO:0000256" key="6">
    <source>
        <dbReference type="SAM" id="MobiDB-lite"/>
    </source>
</evidence>
<evidence type="ECO:0000259" key="8">
    <source>
        <dbReference type="Pfam" id="PF06271"/>
    </source>
</evidence>
<dbReference type="PANTHER" id="PTHR36115">
    <property type="entry name" value="PROLINE-RICH ANTIGEN HOMOLOG-RELATED"/>
    <property type="match status" value="1"/>
</dbReference>
<dbReference type="GO" id="GO:0005886">
    <property type="term" value="C:plasma membrane"/>
    <property type="evidence" value="ECO:0007669"/>
    <property type="project" value="UniProtKB-SubCell"/>
</dbReference>
<proteinExistence type="predicted"/>
<sequence>MERYHTILRRIAAWLIDFVPFLPVLVVGGIFYRYSYGTALGIAWSVAMSVSSIAYRVYFHGRYGATPGKSVMRVRVVSVEKEEKIGFRCAIMRDSPWVVMGLLSVIEDHWCAPNSASVISILTSCWLLLDNLVMLIHPKRRAIHDLIGSTVVVMEGPNQSPEPTPTAVTPAAPHPSRQL</sequence>
<feature type="domain" description="RDD" evidence="8">
    <location>
        <begin position="6"/>
        <end position="148"/>
    </location>
</feature>
<protein>
    <submittedName>
        <fullName evidence="9">RDD family protein</fullName>
    </submittedName>
</protein>
<feature type="region of interest" description="Disordered" evidence="6">
    <location>
        <begin position="156"/>
        <end position="179"/>
    </location>
</feature>
<accession>A0A1J5S0E2</accession>
<feature type="transmembrane region" description="Helical" evidence="7">
    <location>
        <begin position="38"/>
        <end position="59"/>
    </location>
</feature>
<evidence type="ECO:0000313" key="9">
    <source>
        <dbReference type="EMBL" id="OIR01857.1"/>
    </source>
</evidence>
<evidence type="ECO:0000256" key="3">
    <source>
        <dbReference type="ARBA" id="ARBA00022692"/>
    </source>
</evidence>
<reference evidence="9" key="1">
    <citation type="submission" date="2016-10" db="EMBL/GenBank/DDBJ databases">
        <title>Sequence of Gallionella enrichment culture.</title>
        <authorList>
            <person name="Poehlein A."/>
            <person name="Muehling M."/>
            <person name="Daniel R."/>
        </authorList>
    </citation>
    <scope>NUCLEOTIDE SEQUENCE</scope>
</reference>
<keyword evidence="5 7" id="KW-0472">Membrane</keyword>
<dbReference type="InterPro" id="IPR010432">
    <property type="entry name" value="RDD"/>
</dbReference>
<gene>
    <name evidence="9" type="ORF">GALL_161590</name>
</gene>
<organism evidence="9">
    <name type="scientific">mine drainage metagenome</name>
    <dbReference type="NCBI Taxonomy" id="410659"/>
    <lineage>
        <taxon>unclassified sequences</taxon>
        <taxon>metagenomes</taxon>
        <taxon>ecological metagenomes</taxon>
    </lineage>
</organism>
<name>A0A1J5S0E2_9ZZZZ</name>